<keyword evidence="2" id="KW-1185">Reference proteome</keyword>
<accession>A0A379B2E8</accession>
<evidence type="ECO:0000313" key="1">
    <source>
        <dbReference type="EMBL" id="SUB32793.1"/>
    </source>
</evidence>
<dbReference type="EMBL" id="UGSS01000002">
    <property type="protein sequence ID" value="SUB32793.1"/>
    <property type="molecule type" value="Genomic_DNA"/>
</dbReference>
<organism evidence="1 2">
    <name type="scientific">[Pasteurella] mairii</name>
    <dbReference type="NCBI Taxonomy" id="757"/>
    <lineage>
        <taxon>Bacteria</taxon>
        <taxon>Pseudomonadati</taxon>
        <taxon>Pseudomonadota</taxon>
        <taxon>Gammaproteobacteria</taxon>
        <taxon>Pasteurellales</taxon>
        <taxon>Pasteurellaceae</taxon>
    </lineage>
</organism>
<sequence>MKHVDQLDKIEDIRRVAEGLKSLQHMLEIIDNTADQISLEQLACLIGALAFKLNCDVDQMLAMLNSTE</sequence>
<protein>
    <submittedName>
        <fullName evidence="1">Uncharacterized protein</fullName>
    </submittedName>
</protein>
<dbReference type="OrthoDB" id="5689014at2"/>
<gene>
    <name evidence="1" type="ORF">NCTC10699_00378</name>
</gene>
<reference evidence="1 2" key="1">
    <citation type="submission" date="2018-06" db="EMBL/GenBank/DDBJ databases">
        <authorList>
            <consortium name="Pathogen Informatics"/>
            <person name="Doyle S."/>
        </authorList>
    </citation>
    <scope>NUCLEOTIDE SEQUENCE [LARGE SCALE GENOMIC DNA]</scope>
    <source>
        <strain evidence="1 2">NCTC10699</strain>
    </source>
</reference>
<dbReference type="Proteomes" id="UP000254280">
    <property type="component" value="Unassembled WGS sequence"/>
</dbReference>
<proteinExistence type="predicted"/>
<dbReference type="AlphaFoldDB" id="A0A379B2E8"/>
<evidence type="ECO:0000313" key="2">
    <source>
        <dbReference type="Proteomes" id="UP000254280"/>
    </source>
</evidence>
<name>A0A379B2E8_9PAST</name>